<dbReference type="AlphaFoldDB" id="A0A848DS42"/>
<dbReference type="Proteomes" id="UP000586918">
    <property type="component" value="Unassembled WGS sequence"/>
</dbReference>
<dbReference type="PANTHER" id="PTHR46438:SF2">
    <property type="entry name" value="ALPHA_BETA-HYDROLASES SUPERFAMILY PROTEIN"/>
    <property type="match status" value="1"/>
</dbReference>
<dbReference type="Pfam" id="PF12146">
    <property type="entry name" value="Hydrolase_4"/>
    <property type="match status" value="1"/>
</dbReference>
<gene>
    <name evidence="3" type="ORF">HF519_28040</name>
</gene>
<reference evidence="3 4" key="1">
    <citation type="submission" date="2020-04" db="EMBL/GenBank/DDBJ databases">
        <authorList>
            <person name="Klaysubun C."/>
            <person name="Duangmal K."/>
            <person name="Lipun K."/>
        </authorList>
    </citation>
    <scope>NUCLEOTIDE SEQUENCE [LARGE SCALE GENOMIC DNA]</scope>
    <source>
        <strain evidence="3 4">DSM 45300</strain>
    </source>
</reference>
<sequence length="457" mass="50024">MWIYRGRSGRTAIQSWCRQRLDNWALPHRRRQVSDEAPWEYRSAHLVVAGTQHRQTLVVLPGRHGNAAVMTQLLERLATRYRVVAVDLPGEAGLGSAGRPNTQRLRDYGRWLDALLARLAREAPEAVTVLAHGFGAAVALAAKPAPHIKGLVLLSPHGFTRPAIRIDVVAALLRWRIAPTAAAGARLLTRLAGPSFAPPAALVDWLRLVGRHVAMSTTPPAHLELAHRWRTTPVTVAVGEHDPLFGDGRLARPVRRALCTEVLTVPDVGALLPHERPDAVLAVLRAHAGLARDPSRDLHGEFHEGFPRELDEAVRRADPGRKGRDERQQDRTRDRTPQQAGHVAGADVARRISAASSARAGRSAAPHQAGRPPGRAARSRRLPRRPPRWERGFPAAAGSAGATVNTPHRRGPAARTGQRPPRRRRDRPPPRAVARVRGAPVGSALERYAASTARRRR</sequence>
<evidence type="ECO:0000313" key="3">
    <source>
        <dbReference type="EMBL" id="NMH95335.1"/>
    </source>
</evidence>
<name>A0A848DS42_9PSEU</name>
<dbReference type="Gene3D" id="3.40.50.1820">
    <property type="entry name" value="alpha/beta hydrolase"/>
    <property type="match status" value="1"/>
</dbReference>
<dbReference type="InterPro" id="IPR029058">
    <property type="entry name" value="AB_hydrolase_fold"/>
</dbReference>
<dbReference type="GO" id="GO:0016787">
    <property type="term" value="F:hydrolase activity"/>
    <property type="evidence" value="ECO:0007669"/>
    <property type="project" value="UniProtKB-KW"/>
</dbReference>
<feature type="compositionally biased region" description="Basic residues" evidence="1">
    <location>
        <begin position="377"/>
        <end position="386"/>
    </location>
</feature>
<feature type="compositionally biased region" description="Low complexity" evidence="1">
    <location>
        <begin position="351"/>
        <end position="376"/>
    </location>
</feature>
<evidence type="ECO:0000259" key="2">
    <source>
        <dbReference type="Pfam" id="PF12146"/>
    </source>
</evidence>
<proteinExistence type="predicted"/>
<feature type="compositionally biased region" description="Basic and acidic residues" evidence="1">
    <location>
        <begin position="314"/>
        <end position="336"/>
    </location>
</feature>
<feature type="domain" description="Serine aminopeptidase S33" evidence="2">
    <location>
        <begin position="52"/>
        <end position="177"/>
    </location>
</feature>
<dbReference type="InterPro" id="IPR022742">
    <property type="entry name" value="Hydrolase_4"/>
</dbReference>
<dbReference type="EMBL" id="JAAXKZ010000176">
    <property type="protein sequence ID" value="NMH95335.1"/>
    <property type="molecule type" value="Genomic_DNA"/>
</dbReference>
<evidence type="ECO:0000313" key="4">
    <source>
        <dbReference type="Proteomes" id="UP000586918"/>
    </source>
</evidence>
<dbReference type="SUPFAM" id="SSF53474">
    <property type="entry name" value="alpha/beta-Hydrolases"/>
    <property type="match status" value="1"/>
</dbReference>
<accession>A0A848DS42</accession>
<evidence type="ECO:0000256" key="1">
    <source>
        <dbReference type="SAM" id="MobiDB-lite"/>
    </source>
</evidence>
<keyword evidence="3" id="KW-0378">Hydrolase</keyword>
<feature type="compositionally biased region" description="Low complexity" evidence="1">
    <location>
        <begin position="432"/>
        <end position="442"/>
    </location>
</feature>
<feature type="region of interest" description="Disordered" evidence="1">
    <location>
        <begin position="314"/>
        <end position="457"/>
    </location>
</feature>
<organism evidence="3 4">
    <name type="scientific">Pseudonocardia bannensis</name>
    <dbReference type="NCBI Taxonomy" id="630973"/>
    <lineage>
        <taxon>Bacteria</taxon>
        <taxon>Bacillati</taxon>
        <taxon>Actinomycetota</taxon>
        <taxon>Actinomycetes</taxon>
        <taxon>Pseudonocardiales</taxon>
        <taxon>Pseudonocardiaceae</taxon>
        <taxon>Pseudonocardia</taxon>
    </lineage>
</organism>
<protein>
    <submittedName>
        <fullName evidence="3">Alpha/beta hydrolase</fullName>
    </submittedName>
</protein>
<comment type="caution">
    <text evidence="3">The sequence shown here is derived from an EMBL/GenBank/DDBJ whole genome shotgun (WGS) entry which is preliminary data.</text>
</comment>
<keyword evidence="4" id="KW-1185">Reference proteome</keyword>
<dbReference type="PANTHER" id="PTHR46438">
    <property type="entry name" value="ALPHA/BETA-HYDROLASES SUPERFAMILY PROTEIN"/>
    <property type="match status" value="1"/>
</dbReference>